<dbReference type="EMBL" id="CP144750">
    <property type="protein sequence ID" value="WVZ78341.1"/>
    <property type="molecule type" value="Genomic_DNA"/>
</dbReference>
<name>A0AAQ3WYZ3_PASNO</name>
<accession>A0AAQ3WYZ3</accession>
<protein>
    <submittedName>
        <fullName evidence="3">Uncharacterized protein</fullName>
    </submittedName>
</protein>
<feature type="transmembrane region" description="Helical" evidence="2">
    <location>
        <begin position="89"/>
        <end position="110"/>
    </location>
</feature>
<evidence type="ECO:0000256" key="1">
    <source>
        <dbReference type="SAM" id="MobiDB-lite"/>
    </source>
</evidence>
<keyword evidence="2" id="KW-1133">Transmembrane helix</keyword>
<organism evidence="3 4">
    <name type="scientific">Paspalum notatum var. saurae</name>
    <dbReference type="NCBI Taxonomy" id="547442"/>
    <lineage>
        <taxon>Eukaryota</taxon>
        <taxon>Viridiplantae</taxon>
        <taxon>Streptophyta</taxon>
        <taxon>Embryophyta</taxon>
        <taxon>Tracheophyta</taxon>
        <taxon>Spermatophyta</taxon>
        <taxon>Magnoliopsida</taxon>
        <taxon>Liliopsida</taxon>
        <taxon>Poales</taxon>
        <taxon>Poaceae</taxon>
        <taxon>PACMAD clade</taxon>
        <taxon>Panicoideae</taxon>
        <taxon>Andropogonodae</taxon>
        <taxon>Paspaleae</taxon>
        <taxon>Paspalinae</taxon>
        <taxon>Paspalum</taxon>
    </lineage>
</organism>
<keyword evidence="2" id="KW-0812">Transmembrane</keyword>
<feature type="transmembrane region" description="Helical" evidence="2">
    <location>
        <begin position="43"/>
        <end position="69"/>
    </location>
</feature>
<evidence type="ECO:0000256" key="2">
    <source>
        <dbReference type="SAM" id="Phobius"/>
    </source>
</evidence>
<reference evidence="3 4" key="1">
    <citation type="submission" date="2024-02" db="EMBL/GenBank/DDBJ databases">
        <title>High-quality chromosome-scale genome assembly of Pensacola bahiagrass (Paspalum notatum Flugge var. saurae).</title>
        <authorList>
            <person name="Vega J.M."/>
            <person name="Podio M."/>
            <person name="Orjuela J."/>
            <person name="Siena L.A."/>
            <person name="Pessino S.C."/>
            <person name="Combes M.C."/>
            <person name="Mariac C."/>
            <person name="Albertini E."/>
            <person name="Pupilli F."/>
            <person name="Ortiz J.P.A."/>
            <person name="Leblanc O."/>
        </authorList>
    </citation>
    <scope>NUCLEOTIDE SEQUENCE [LARGE SCALE GENOMIC DNA]</scope>
    <source>
        <strain evidence="3">R1</strain>
        <tissue evidence="3">Leaf</tissue>
    </source>
</reference>
<evidence type="ECO:0000313" key="3">
    <source>
        <dbReference type="EMBL" id="WVZ78341.1"/>
    </source>
</evidence>
<feature type="compositionally biased region" description="Low complexity" evidence="1">
    <location>
        <begin position="140"/>
        <end position="154"/>
    </location>
</feature>
<gene>
    <name evidence="3" type="ORF">U9M48_026070</name>
</gene>
<dbReference type="Proteomes" id="UP001341281">
    <property type="component" value="Chromosome 06"/>
</dbReference>
<proteinExistence type="predicted"/>
<feature type="region of interest" description="Disordered" evidence="1">
    <location>
        <begin position="140"/>
        <end position="161"/>
    </location>
</feature>
<sequence>MVSGRWRLMCPPSACPDANTAPHDEHSCAGGRLADADAVGRRLSVVVTAAAAAAVVVPAAAASSLLWLVRWPPRAWKEGKLLLHVLHSYDTTTPLPAPSSAYLRLLLLLCRRRRRRRLGLGETTMAALQSGTDAVVIMSGSPSPSPSLCGGKSSRGVYRDR</sequence>
<keyword evidence="4" id="KW-1185">Reference proteome</keyword>
<keyword evidence="2" id="KW-0472">Membrane</keyword>
<evidence type="ECO:0000313" key="4">
    <source>
        <dbReference type="Proteomes" id="UP001341281"/>
    </source>
</evidence>
<dbReference type="AlphaFoldDB" id="A0AAQ3WYZ3"/>